<dbReference type="Gene3D" id="3.30.420.10">
    <property type="entry name" value="Ribonuclease H-like superfamily/Ribonuclease H"/>
    <property type="match status" value="1"/>
</dbReference>
<gene>
    <name evidence="8" type="primary">REXO1L1</name>
    <name evidence="8" type="ORF">A0H81_09992</name>
</gene>
<dbReference type="OMA" id="HLRIAKG"/>
<evidence type="ECO:0000256" key="2">
    <source>
        <dbReference type="ARBA" id="ARBA00006357"/>
    </source>
</evidence>
<dbReference type="InterPro" id="IPR012337">
    <property type="entry name" value="RNaseH-like_sf"/>
</dbReference>
<evidence type="ECO:0000256" key="6">
    <source>
        <dbReference type="ARBA" id="ARBA00023242"/>
    </source>
</evidence>
<keyword evidence="9" id="KW-1185">Reference proteome</keyword>
<dbReference type="PANTHER" id="PTHR12801">
    <property type="entry name" value="RNA EXONUCLEASE REXO1 / RECO3 FAMILY MEMBER-RELATED"/>
    <property type="match status" value="1"/>
</dbReference>
<dbReference type="STRING" id="5627.A0A1C7LZT4"/>
<dbReference type="Proteomes" id="UP000092993">
    <property type="component" value="Unassembled WGS sequence"/>
</dbReference>
<keyword evidence="4" id="KW-0378">Hydrolase</keyword>
<comment type="caution">
    <text evidence="8">The sequence shown here is derived from an EMBL/GenBank/DDBJ whole genome shotgun (WGS) entry which is preliminary data.</text>
</comment>
<reference evidence="8 9" key="1">
    <citation type="submission" date="2016-03" db="EMBL/GenBank/DDBJ databases">
        <title>Whole genome sequencing of Grifola frondosa 9006-11.</title>
        <authorList>
            <person name="Min B."/>
            <person name="Park H."/>
            <person name="Kim J.-G."/>
            <person name="Cho H."/>
            <person name="Oh Y.-L."/>
            <person name="Kong W.-S."/>
            <person name="Choi I.-G."/>
        </authorList>
    </citation>
    <scope>NUCLEOTIDE SEQUENCE [LARGE SCALE GENOMIC DNA]</scope>
    <source>
        <strain evidence="8 9">9006-11</strain>
    </source>
</reference>
<protein>
    <submittedName>
        <fullName evidence="8">Exonuclease GOR</fullName>
    </submittedName>
</protein>
<evidence type="ECO:0000256" key="4">
    <source>
        <dbReference type="ARBA" id="ARBA00022801"/>
    </source>
</evidence>
<dbReference type="GO" id="GO:0005634">
    <property type="term" value="C:nucleus"/>
    <property type="evidence" value="ECO:0007669"/>
    <property type="project" value="UniProtKB-SubCell"/>
</dbReference>
<dbReference type="SUPFAM" id="SSF53098">
    <property type="entry name" value="Ribonuclease H-like"/>
    <property type="match status" value="1"/>
</dbReference>
<dbReference type="OrthoDB" id="8191639at2759"/>
<name>A0A1C7LZT4_GRIFR</name>
<organism evidence="8 9">
    <name type="scientific">Grifola frondosa</name>
    <name type="common">Maitake</name>
    <name type="synonym">Polyporus frondosus</name>
    <dbReference type="NCBI Taxonomy" id="5627"/>
    <lineage>
        <taxon>Eukaryota</taxon>
        <taxon>Fungi</taxon>
        <taxon>Dikarya</taxon>
        <taxon>Basidiomycota</taxon>
        <taxon>Agaricomycotina</taxon>
        <taxon>Agaricomycetes</taxon>
        <taxon>Polyporales</taxon>
        <taxon>Grifolaceae</taxon>
        <taxon>Grifola</taxon>
    </lineage>
</organism>
<dbReference type="InterPro" id="IPR036397">
    <property type="entry name" value="RNaseH_sf"/>
</dbReference>
<evidence type="ECO:0000256" key="3">
    <source>
        <dbReference type="ARBA" id="ARBA00022722"/>
    </source>
</evidence>
<evidence type="ECO:0000256" key="1">
    <source>
        <dbReference type="ARBA" id="ARBA00004123"/>
    </source>
</evidence>
<dbReference type="GO" id="GO:0003676">
    <property type="term" value="F:nucleic acid binding"/>
    <property type="evidence" value="ECO:0007669"/>
    <property type="project" value="InterPro"/>
</dbReference>
<dbReference type="GO" id="GO:0004527">
    <property type="term" value="F:exonuclease activity"/>
    <property type="evidence" value="ECO:0007669"/>
    <property type="project" value="UniProtKB-KW"/>
</dbReference>
<evidence type="ECO:0000256" key="5">
    <source>
        <dbReference type="ARBA" id="ARBA00022839"/>
    </source>
</evidence>
<keyword evidence="5 8" id="KW-0269">Exonuclease</keyword>
<comment type="similarity">
    <text evidence="2">Belongs to the REXO1/REXO3 family.</text>
</comment>
<feature type="compositionally biased region" description="Pro residues" evidence="7">
    <location>
        <begin position="114"/>
        <end position="129"/>
    </location>
</feature>
<evidence type="ECO:0000313" key="8">
    <source>
        <dbReference type="EMBL" id="OBZ70195.1"/>
    </source>
</evidence>
<keyword evidence="6" id="KW-0539">Nucleus</keyword>
<dbReference type="EMBL" id="LUGG01000014">
    <property type="protein sequence ID" value="OBZ70195.1"/>
    <property type="molecule type" value="Genomic_DNA"/>
</dbReference>
<sequence length="129" mass="14084">MDNGVEVIDFNTRFSGITPEIYENAILPLASVRKSLDDFIDSETIIIGHALENDLKTLRMIHHRRALKALAKEILGKTIQSGGAMVGHSSVEDSIATLDLVRWHVLNRPKPKPKPPASQPPPPGTSSVS</sequence>
<accession>A0A1C7LZT4</accession>
<dbReference type="PANTHER" id="PTHR12801:SF115">
    <property type="entry name" value="FI18136P1-RELATED"/>
    <property type="match status" value="1"/>
</dbReference>
<feature type="region of interest" description="Disordered" evidence="7">
    <location>
        <begin position="107"/>
        <end position="129"/>
    </location>
</feature>
<keyword evidence="3" id="KW-0540">Nuclease</keyword>
<evidence type="ECO:0000313" key="9">
    <source>
        <dbReference type="Proteomes" id="UP000092993"/>
    </source>
</evidence>
<dbReference type="InterPro" id="IPR047021">
    <property type="entry name" value="REXO1/3/4-like"/>
</dbReference>
<dbReference type="AlphaFoldDB" id="A0A1C7LZT4"/>
<comment type="subcellular location">
    <subcellularLocation>
        <location evidence="1">Nucleus</location>
    </subcellularLocation>
</comment>
<proteinExistence type="inferred from homology"/>
<evidence type="ECO:0000256" key="7">
    <source>
        <dbReference type="SAM" id="MobiDB-lite"/>
    </source>
</evidence>